<dbReference type="Pfam" id="PF04290">
    <property type="entry name" value="DctQ"/>
    <property type="match status" value="1"/>
</dbReference>
<protein>
    <recommendedName>
        <fullName evidence="7">TRAP transporter small permease protein</fullName>
    </recommendedName>
</protein>
<evidence type="ECO:0000256" key="6">
    <source>
        <dbReference type="ARBA" id="ARBA00023136"/>
    </source>
</evidence>
<keyword evidence="7" id="KW-0997">Cell inner membrane</keyword>
<keyword evidence="3" id="KW-1003">Cell membrane</keyword>
<dbReference type="InterPro" id="IPR055348">
    <property type="entry name" value="DctQ"/>
</dbReference>
<feature type="domain" description="Tripartite ATP-independent periplasmic transporters DctQ component" evidence="8">
    <location>
        <begin position="27"/>
        <end position="163"/>
    </location>
</feature>
<proteinExistence type="inferred from homology"/>
<evidence type="ECO:0000313" key="9">
    <source>
        <dbReference type="EMBL" id="CAA6805110.1"/>
    </source>
</evidence>
<dbReference type="GO" id="GO:0005886">
    <property type="term" value="C:plasma membrane"/>
    <property type="evidence" value="ECO:0007669"/>
    <property type="project" value="UniProtKB-SubCell"/>
</dbReference>
<dbReference type="EMBL" id="CACVAT010000078">
    <property type="protein sequence ID" value="CAA6805110.1"/>
    <property type="molecule type" value="Genomic_DNA"/>
</dbReference>
<dbReference type="GO" id="GO:0022857">
    <property type="term" value="F:transmembrane transporter activity"/>
    <property type="evidence" value="ECO:0007669"/>
    <property type="project" value="UniProtKB-UniRule"/>
</dbReference>
<feature type="transmembrane region" description="Helical" evidence="7">
    <location>
        <begin position="93"/>
        <end position="115"/>
    </location>
</feature>
<dbReference type="AlphaFoldDB" id="A0A6S6SR16"/>
<feature type="transmembrane region" description="Helical" evidence="7">
    <location>
        <begin position="135"/>
        <end position="157"/>
    </location>
</feature>
<organism evidence="9">
    <name type="scientific">uncultured Thiotrichaceae bacterium</name>
    <dbReference type="NCBI Taxonomy" id="298394"/>
    <lineage>
        <taxon>Bacteria</taxon>
        <taxon>Pseudomonadati</taxon>
        <taxon>Pseudomonadota</taxon>
        <taxon>Gammaproteobacteria</taxon>
        <taxon>Thiotrichales</taxon>
        <taxon>Thiotrichaceae</taxon>
        <taxon>environmental samples</taxon>
    </lineage>
</organism>
<keyword evidence="5 7" id="KW-1133">Transmembrane helix</keyword>
<gene>
    <name evidence="9" type="ORF">HELGO_WM30445</name>
</gene>
<evidence type="ECO:0000256" key="5">
    <source>
        <dbReference type="ARBA" id="ARBA00022989"/>
    </source>
</evidence>
<comment type="subcellular location">
    <subcellularLocation>
        <location evidence="7">Cell inner membrane</location>
        <topology evidence="7">Multi-pass membrane protein</topology>
    </subcellularLocation>
    <subcellularLocation>
        <location evidence="1">Cell membrane</location>
        <topology evidence="1">Multi-pass membrane protein</topology>
    </subcellularLocation>
</comment>
<feature type="transmembrane region" description="Helical" evidence="7">
    <location>
        <begin position="51"/>
        <end position="72"/>
    </location>
</feature>
<sequence>MFAVLSGLTNKVATFANVAGTLVVLALVAVVNYDIFARGLFNMPFRGAVEVVQFAMVLIVFLQLPDVVRVGRLTRSDGLLTLIGPRYPRFARVLRGTIDLLSAIVMALIAVAIFPEFTDMWETQDFFGIPGVFTAPWWPIKLTILCSAALCTLIFVFKVIQLWSLSTPSEYDPQVDS</sequence>
<evidence type="ECO:0000256" key="4">
    <source>
        <dbReference type="ARBA" id="ARBA00022692"/>
    </source>
</evidence>
<evidence type="ECO:0000256" key="7">
    <source>
        <dbReference type="RuleBase" id="RU369079"/>
    </source>
</evidence>
<comment type="function">
    <text evidence="7">Part of the tripartite ATP-independent periplasmic (TRAP) transport system.</text>
</comment>
<keyword evidence="6 7" id="KW-0472">Membrane</keyword>
<evidence type="ECO:0000256" key="3">
    <source>
        <dbReference type="ARBA" id="ARBA00022475"/>
    </source>
</evidence>
<comment type="similarity">
    <text evidence="7">Belongs to the TRAP transporter small permease family.</text>
</comment>
<evidence type="ECO:0000256" key="2">
    <source>
        <dbReference type="ARBA" id="ARBA00022448"/>
    </source>
</evidence>
<accession>A0A6S6SR16</accession>
<feature type="transmembrane region" description="Helical" evidence="7">
    <location>
        <begin position="12"/>
        <end position="31"/>
    </location>
</feature>
<keyword evidence="4 7" id="KW-0812">Transmembrane</keyword>
<keyword evidence="2 7" id="KW-0813">Transport</keyword>
<reference evidence="9" key="1">
    <citation type="submission" date="2020-01" db="EMBL/GenBank/DDBJ databases">
        <authorList>
            <person name="Meier V. D."/>
            <person name="Meier V D."/>
        </authorList>
    </citation>
    <scope>NUCLEOTIDE SEQUENCE</scope>
    <source>
        <strain evidence="9">HLG_WM_MAG_09</strain>
    </source>
</reference>
<name>A0A6S6SR16_9GAMM</name>
<evidence type="ECO:0000256" key="1">
    <source>
        <dbReference type="ARBA" id="ARBA00004651"/>
    </source>
</evidence>
<evidence type="ECO:0000259" key="8">
    <source>
        <dbReference type="Pfam" id="PF04290"/>
    </source>
</evidence>
<comment type="subunit">
    <text evidence="7">The complex comprises the extracytoplasmic solute receptor protein and the two transmembrane proteins.</text>
</comment>